<dbReference type="BioCyc" id="ECOL478008-HMP:G76-483399-MONOMER"/>
<organism evidence="1 2">
    <name type="scientific">Escherichia coli O157:H7 (strain EC869)</name>
    <dbReference type="NCBI Taxonomy" id="478008"/>
    <lineage>
        <taxon>Bacteria</taxon>
        <taxon>Pseudomonadati</taxon>
        <taxon>Pseudomonadota</taxon>
        <taxon>Gammaproteobacteria</taxon>
        <taxon>Enterobacterales</taxon>
        <taxon>Enterobacteriaceae</taxon>
        <taxon>Escherichia</taxon>
    </lineage>
</organism>
<accession>A0A0H3PTZ5</accession>
<dbReference type="Proteomes" id="UP000004641">
    <property type="component" value="Unassembled WGS sequence"/>
</dbReference>
<evidence type="ECO:0000313" key="2">
    <source>
        <dbReference type="Proteomes" id="UP000004641"/>
    </source>
</evidence>
<proteinExistence type="predicted"/>
<gene>
    <name evidence="1" type="ORF">ECH7EC869_1859</name>
</gene>
<evidence type="ECO:0000313" key="1">
    <source>
        <dbReference type="EMBL" id="EDU89924.1"/>
    </source>
</evidence>
<dbReference type="EMBL" id="ABHU01000017">
    <property type="protein sequence ID" value="EDU89924.1"/>
    <property type="molecule type" value="Genomic_DNA"/>
</dbReference>
<comment type="caution">
    <text evidence="1">The sequence shown here is derived from an EMBL/GenBank/DDBJ whole genome shotgun (WGS) entry which is preliminary data.</text>
</comment>
<name>A0A0H3PTZ5_ECO5C</name>
<protein>
    <submittedName>
        <fullName evidence="1">Uncharacterized protein</fullName>
    </submittedName>
</protein>
<reference evidence="1 2" key="1">
    <citation type="journal article" date="2011" name="Appl. Environ. Microbiol.">
        <title>Genome signatures of Escherichia coli O157:H7 isolates from the bovine host reservoir.</title>
        <authorList>
            <person name="Eppinger M."/>
            <person name="Mammel M.K."/>
            <person name="Leclerc J.E."/>
            <person name="Ravel J."/>
            <person name="Cebula T.A."/>
        </authorList>
    </citation>
    <scope>NUCLEOTIDE SEQUENCE [LARGE SCALE GENOMIC DNA]</scope>
    <source>
        <strain evidence="1 2">EC869</strain>
    </source>
</reference>
<dbReference type="AlphaFoldDB" id="A0A0H3PTZ5"/>
<sequence length="39" mass="4551">MTKTNIRIIQTKTHWKGIIFYITRKSGSLLSFYLYLSGA</sequence>